<feature type="domain" description="RDD" evidence="7">
    <location>
        <begin position="150"/>
        <end position="276"/>
    </location>
</feature>
<evidence type="ECO:0000256" key="3">
    <source>
        <dbReference type="ARBA" id="ARBA00022989"/>
    </source>
</evidence>
<keyword evidence="3 6" id="KW-1133">Transmembrane helix</keyword>
<evidence type="ECO:0000256" key="4">
    <source>
        <dbReference type="ARBA" id="ARBA00023136"/>
    </source>
</evidence>
<dbReference type="InterPro" id="IPR010432">
    <property type="entry name" value="RDD"/>
</dbReference>
<organism evidence="8 9">
    <name type="scientific">Corynebacterium striatum</name>
    <dbReference type="NCBI Taxonomy" id="43770"/>
    <lineage>
        <taxon>Bacteria</taxon>
        <taxon>Bacillati</taxon>
        <taxon>Actinomycetota</taxon>
        <taxon>Actinomycetes</taxon>
        <taxon>Mycobacteriales</taxon>
        <taxon>Corynebacteriaceae</taxon>
        <taxon>Corynebacterium</taxon>
    </lineage>
</organism>
<gene>
    <name evidence="8" type="ORF">CBE89_10925</name>
</gene>
<proteinExistence type="predicted"/>
<evidence type="ECO:0000256" key="6">
    <source>
        <dbReference type="SAM" id="Phobius"/>
    </source>
</evidence>
<feature type="compositionally biased region" description="Polar residues" evidence="5">
    <location>
        <begin position="118"/>
        <end position="130"/>
    </location>
</feature>
<accession>A0A2Z2J541</accession>
<dbReference type="GO" id="GO:0016020">
    <property type="term" value="C:membrane"/>
    <property type="evidence" value="ECO:0007669"/>
    <property type="project" value="UniProtKB-SubCell"/>
</dbReference>
<comment type="subcellular location">
    <subcellularLocation>
        <location evidence="1">Membrane</location>
        <topology evidence="1">Multi-pass membrane protein</topology>
    </subcellularLocation>
</comment>
<evidence type="ECO:0000313" key="9">
    <source>
        <dbReference type="Proteomes" id="UP000250197"/>
    </source>
</evidence>
<dbReference type="KEGG" id="cstr:CBE89_10925"/>
<sequence>MTPDSFAPDLYEHFDLDRRNTSRELGILLAAKDARLEQMGFEIGDDRRQEAQIAHTILSSPEIRATYDQGLEDQLRPTWPQLSELAAYGEWPIKVQHSFQQPNQQQYGFAPTAQAQQSPFDPFAQPNQASAPAPLASPYTPAASAQERPLASTRAIMAIADIVVCSIIATPVLAFATDTSTFSASFLMGLCAILYCVGFEVVLGGTPVKKLMGYEVRDSTTGEKLNWVQSLKRQWWRAITIVPGLGGVVSFFAAIFYATTIKQENGLLGAHDKLANAEVVKKQR</sequence>
<evidence type="ECO:0000259" key="7">
    <source>
        <dbReference type="Pfam" id="PF06271"/>
    </source>
</evidence>
<keyword evidence="2 6" id="KW-0812">Transmembrane</keyword>
<dbReference type="RefSeq" id="WP_086891974.1">
    <property type="nucleotide sequence ID" value="NZ_CP021252.1"/>
</dbReference>
<feature type="transmembrane region" description="Helical" evidence="6">
    <location>
        <begin position="155"/>
        <end position="176"/>
    </location>
</feature>
<reference evidence="8 9" key="1">
    <citation type="submission" date="2017-05" db="EMBL/GenBank/DDBJ databases">
        <title>Complete genome sequence of Corynebacterium striatum KC-Na-1 isolated from Neophocaena asiaeorientalis in Korea.</title>
        <authorList>
            <person name="Kim J.H."/>
            <person name="Lee K."/>
        </authorList>
    </citation>
    <scope>NUCLEOTIDE SEQUENCE [LARGE SCALE GENOMIC DNA]</scope>
    <source>
        <strain evidence="8 9">KC-Na-01</strain>
    </source>
</reference>
<dbReference type="Proteomes" id="UP000250197">
    <property type="component" value="Chromosome"/>
</dbReference>
<evidence type="ECO:0000256" key="5">
    <source>
        <dbReference type="SAM" id="MobiDB-lite"/>
    </source>
</evidence>
<feature type="transmembrane region" description="Helical" evidence="6">
    <location>
        <begin position="235"/>
        <end position="258"/>
    </location>
</feature>
<keyword evidence="4 6" id="KW-0472">Membrane</keyword>
<dbReference type="EMBL" id="CP021252">
    <property type="protein sequence ID" value="ART21944.1"/>
    <property type="molecule type" value="Genomic_DNA"/>
</dbReference>
<name>A0A2Z2J541_CORST</name>
<evidence type="ECO:0000313" key="8">
    <source>
        <dbReference type="EMBL" id="ART21944.1"/>
    </source>
</evidence>
<dbReference type="Pfam" id="PF06271">
    <property type="entry name" value="RDD"/>
    <property type="match status" value="1"/>
</dbReference>
<feature type="region of interest" description="Disordered" evidence="5">
    <location>
        <begin position="118"/>
        <end position="140"/>
    </location>
</feature>
<feature type="transmembrane region" description="Helical" evidence="6">
    <location>
        <begin position="182"/>
        <end position="203"/>
    </location>
</feature>
<evidence type="ECO:0000256" key="1">
    <source>
        <dbReference type="ARBA" id="ARBA00004141"/>
    </source>
</evidence>
<dbReference type="AlphaFoldDB" id="A0A2Z2J541"/>
<evidence type="ECO:0000256" key="2">
    <source>
        <dbReference type="ARBA" id="ARBA00022692"/>
    </source>
</evidence>
<protein>
    <recommendedName>
        <fullName evidence="7">RDD domain-containing protein</fullName>
    </recommendedName>
</protein>